<dbReference type="Pfam" id="PF00078">
    <property type="entry name" value="RVT_1"/>
    <property type="match status" value="1"/>
</dbReference>
<organism evidence="2 3">
    <name type="scientific">Paspalum notatum var. saurae</name>
    <dbReference type="NCBI Taxonomy" id="547442"/>
    <lineage>
        <taxon>Eukaryota</taxon>
        <taxon>Viridiplantae</taxon>
        <taxon>Streptophyta</taxon>
        <taxon>Embryophyta</taxon>
        <taxon>Tracheophyta</taxon>
        <taxon>Spermatophyta</taxon>
        <taxon>Magnoliopsida</taxon>
        <taxon>Liliopsida</taxon>
        <taxon>Poales</taxon>
        <taxon>Poaceae</taxon>
        <taxon>PACMAD clade</taxon>
        <taxon>Panicoideae</taxon>
        <taxon>Andropogonodae</taxon>
        <taxon>Paspaleae</taxon>
        <taxon>Paspalinae</taxon>
        <taxon>Paspalum</taxon>
    </lineage>
</organism>
<gene>
    <name evidence="2" type="ORF">U9M48_031956</name>
</gene>
<keyword evidence="3" id="KW-1185">Reference proteome</keyword>
<name>A0AAQ3U453_PASNO</name>
<dbReference type="InterPro" id="IPR000477">
    <property type="entry name" value="RT_dom"/>
</dbReference>
<feature type="non-terminal residue" evidence="2">
    <location>
        <position position="1"/>
    </location>
</feature>
<proteinExistence type="predicted"/>
<feature type="domain" description="Reverse transcriptase" evidence="1">
    <location>
        <begin position="1"/>
        <end position="172"/>
    </location>
</feature>
<dbReference type="PANTHER" id="PTHR33116:SF87">
    <property type="entry name" value="OS01G0158850 PROTEIN"/>
    <property type="match status" value="1"/>
</dbReference>
<dbReference type="PANTHER" id="PTHR33116">
    <property type="entry name" value="REVERSE TRANSCRIPTASE ZINC-BINDING DOMAIN-CONTAINING PROTEIN-RELATED-RELATED"/>
    <property type="match status" value="1"/>
</dbReference>
<dbReference type="PROSITE" id="PS50878">
    <property type="entry name" value="RT_POL"/>
    <property type="match status" value="1"/>
</dbReference>
<protein>
    <recommendedName>
        <fullName evidence="1">Reverse transcriptase domain-containing protein</fullName>
    </recommendedName>
</protein>
<dbReference type="Proteomes" id="UP001341281">
    <property type="component" value="Chromosome 07"/>
</dbReference>
<evidence type="ECO:0000313" key="3">
    <source>
        <dbReference type="Proteomes" id="UP001341281"/>
    </source>
</evidence>
<evidence type="ECO:0000259" key="1">
    <source>
        <dbReference type="PROSITE" id="PS50878"/>
    </source>
</evidence>
<dbReference type="EMBL" id="CP144751">
    <property type="protein sequence ID" value="WVZ84991.1"/>
    <property type="molecule type" value="Genomic_DNA"/>
</dbReference>
<accession>A0AAQ3U453</accession>
<dbReference type="SUPFAM" id="SSF56672">
    <property type="entry name" value="DNA/RNA polymerases"/>
    <property type="match status" value="1"/>
</dbReference>
<sequence>VQIIHELHTKKQNRVIFKIYFEKAYDKLGSSLCPREQCRNKSPYYQTRKGLRQGDPLSPILFNIVVDMLAVIITRANNNRQVKGVIPHLLEGGLSILQYVDDTIIFLDYGLEQAKHMKLILRLFEQLSGLKINFHKREIFCFGQAKEYETHYAAMFGCKLGSYPFWYLGLPMHFRKLSNKDWKMI</sequence>
<reference evidence="2 3" key="1">
    <citation type="submission" date="2024-02" db="EMBL/GenBank/DDBJ databases">
        <title>High-quality chromosome-scale genome assembly of Pensacola bahiagrass (Paspalum notatum Flugge var. saurae).</title>
        <authorList>
            <person name="Vega J.M."/>
            <person name="Podio M."/>
            <person name="Orjuela J."/>
            <person name="Siena L.A."/>
            <person name="Pessino S.C."/>
            <person name="Combes M.C."/>
            <person name="Mariac C."/>
            <person name="Albertini E."/>
            <person name="Pupilli F."/>
            <person name="Ortiz J.P.A."/>
            <person name="Leblanc O."/>
        </authorList>
    </citation>
    <scope>NUCLEOTIDE SEQUENCE [LARGE SCALE GENOMIC DNA]</scope>
    <source>
        <strain evidence="2">R1</strain>
        <tissue evidence="2">Leaf</tissue>
    </source>
</reference>
<evidence type="ECO:0000313" key="2">
    <source>
        <dbReference type="EMBL" id="WVZ84991.1"/>
    </source>
</evidence>
<dbReference type="InterPro" id="IPR043502">
    <property type="entry name" value="DNA/RNA_pol_sf"/>
</dbReference>
<dbReference type="AlphaFoldDB" id="A0AAQ3U453"/>